<comment type="similarity">
    <text evidence="2">Belongs to the plant tobamovirus multiplication TOM1 protein family.</text>
</comment>
<evidence type="ECO:0000256" key="6">
    <source>
        <dbReference type="ARBA" id="ARBA00023136"/>
    </source>
</evidence>
<evidence type="ECO:0000256" key="7">
    <source>
        <dbReference type="SAM" id="Phobius"/>
    </source>
</evidence>
<evidence type="ECO:0000256" key="5">
    <source>
        <dbReference type="ARBA" id="ARBA00022989"/>
    </source>
</evidence>
<keyword evidence="5 7" id="KW-1133">Transmembrane helix</keyword>
<evidence type="ECO:0000313" key="10">
    <source>
        <dbReference type="Proteomes" id="UP000298416"/>
    </source>
</evidence>
<sequence>MVAGLFALSAEEAVVALHLKAATNWWDIVNHSAAWQDRIFHVLAALYGIVAIVALVQLVRIQLRVPEYGWTTQKVFHFLNFLVNGARCLVFVFRRDVQKLVPEITHHVLLDLPSLAFFTTYALLVLFWAEIYYQARAVSTDGLRPTFYTVNGVVYFIQMILWLALWWKPVHVVVVLSKMFFAGISLFAALGFLLYGGRLFLMLQRFPVESKGRRKKLQEMCFDAFDPAADLDLLDHPILNFIYYLFCDCDLVVEGVMWLRNGFAAGGDIAVSTGALHIEKTASETWDHTVSSYQVTKPSAGHGWI</sequence>
<keyword evidence="4 7" id="KW-0812">Transmembrane</keyword>
<feature type="transmembrane region" description="Helical" evidence="7">
    <location>
        <begin position="179"/>
        <end position="201"/>
    </location>
</feature>
<gene>
    <name evidence="9" type="ORF">SASPL_130644</name>
</gene>
<dbReference type="EMBL" id="PNBA02000011">
    <property type="protein sequence ID" value="KAG6407648.1"/>
    <property type="molecule type" value="Genomic_DNA"/>
</dbReference>
<feature type="transmembrane region" description="Helical" evidence="7">
    <location>
        <begin position="145"/>
        <end position="167"/>
    </location>
</feature>
<keyword evidence="3" id="KW-0926">Vacuole</keyword>
<reference evidence="9" key="1">
    <citation type="submission" date="2018-01" db="EMBL/GenBank/DDBJ databases">
        <authorList>
            <person name="Mao J.F."/>
        </authorList>
    </citation>
    <scope>NUCLEOTIDE SEQUENCE</scope>
    <source>
        <strain evidence="9">Huo1</strain>
        <tissue evidence="9">Leaf</tissue>
    </source>
</reference>
<feature type="domain" description="THH1/TOM1/TOM3" evidence="8">
    <location>
        <begin position="22"/>
        <end position="248"/>
    </location>
</feature>
<dbReference type="AlphaFoldDB" id="A0A8X8X6F3"/>
<comment type="subcellular location">
    <subcellularLocation>
        <location evidence="1">Vacuole membrane</location>
        <topology evidence="1">Multi-pass membrane protein</topology>
    </subcellularLocation>
</comment>
<dbReference type="InterPro" id="IPR009457">
    <property type="entry name" value="THH1/TOM1/TOM3_dom"/>
</dbReference>
<comment type="caution">
    <text evidence="9">The sequence shown here is derived from an EMBL/GenBank/DDBJ whole genome shotgun (WGS) entry which is preliminary data.</text>
</comment>
<evidence type="ECO:0000256" key="3">
    <source>
        <dbReference type="ARBA" id="ARBA00022554"/>
    </source>
</evidence>
<proteinExistence type="inferred from homology"/>
<organism evidence="9">
    <name type="scientific">Salvia splendens</name>
    <name type="common">Scarlet sage</name>
    <dbReference type="NCBI Taxonomy" id="180675"/>
    <lineage>
        <taxon>Eukaryota</taxon>
        <taxon>Viridiplantae</taxon>
        <taxon>Streptophyta</taxon>
        <taxon>Embryophyta</taxon>
        <taxon>Tracheophyta</taxon>
        <taxon>Spermatophyta</taxon>
        <taxon>Magnoliopsida</taxon>
        <taxon>eudicotyledons</taxon>
        <taxon>Gunneridae</taxon>
        <taxon>Pentapetalae</taxon>
        <taxon>asterids</taxon>
        <taxon>lamiids</taxon>
        <taxon>Lamiales</taxon>
        <taxon>Lamiaceae</taxon>
        <taxon>Nepetoideae</taxon>
        <taxon>Mentheae</taxon>
        <taxon>Salviinae</taxon>
        <taxon>Salvia</taxon>
        <taxon>Salvia subgen. Calosphace</taxon>
        <taxon>core Calosphace</taxon>
    </lineage>
</organism>
<feature type="transmembrane region" description="Helical" evidence="7">
    <location>
        <begin position="40"/>
        <end position="63"/>
    </location>
</feature>
<evidence type="ECO:0000256" key="2">
    <source>
        <dbReference type="ARBA" id="ARBA00006779"/>
    </source>
</evidence>
<dbReference type="Proteomes" id="UP000298416">
    <property type="component" value="Unassembled WGS sequence"/>
</dbReference>
<accession>A0A8X8X6F3</accession>
<protein>
    <recommendedName>
        <fullName evidence="8">THH1/TOM1/TOM3 domain-containing protein</fullName>
    </recommendedName>
</protein>
<feature type="transmembrane region" description="Helical" evidence="7">
    <location>
        <begin position="114"/>
        <end position="133"/>
    </location>
</feature>
<dbReference type="PANTHER" id="PTHR31142">
    <property type="entry name" value="TOBAMOVIRUS MULTIPLICATION PROTEIN 1-LIKE ISOFORM X1"/>
    <property type="match status" value="1"/>
</dbReference>
<evidence type="ECO:0000259" key="8">
    <source>
        <dbReference type="Pfam" id="PF06454"/>
    </source>
</evidence>
<evidence type="ECO:0000313" key="9">
    <source>
        <dbReference type="EMBL" id="KAG6407648.1"/>
    </source>
</evidence>
<name>A0A8X8X6F3_SALSN</name>
<evidence type="ECO:0000256" key="1">
    <source>
        <dbReference type="ARBA" id="ARBA00004128"/>
    </source>
</evidence>
<dbReference type="Pfam" id="PF06454">
    <property type="entry name" value="THH1_TOM1-3_dom"/>
    <property type="match status" value="1"/>
</dbReference>
<keyword evidence="6 7" id="KW-0472">Membrane</keyword>
<reference evidence="9" key="2">
    <citation type="submission" date="2020-08" db="EMBL/GenBank/DDBJ databases">
        <title>Plant Genome Project.</title>
        <authorList>
            <person name="Zhang R.-G."/>
        </authorList>
    </citation>
    <scope>NUCLEOTIDE SEQUENCE</scope>
    <source>
        <strain evidence="9">Huo1</strain>
        <tissue evidence="9">Leaf</tissue>
    </source>
</reference>
<dbReference type="PANTHER" id="PTHR31142:SF3">
    <property type="entry name" value="THH1_TOM1_TOM3 DOMAIN-CONTAINING PROTEIN"/>
    <property type="match status" value="1"/>
</dbReference>
<feature type="transmembrane region" description="Helical" evidence="7">
    <location>
        <begin position="75"/>
        <end position="94"/>
    </location>
</feature>
<evidence type="ECO:0000256" key="4">
    <source>
        <dbReference type="ARBA" id="ARBA00022692"/>
    </source>
</evidence>
<dbReference type="GO" id="GO:0005774">
    <property type="term" value="C:vacuolar membrane"/>
    <property type="evidence" value="ECO:0007669"/>
    <property type="project" value="UniProtKB-SubCell"/>
</dbReference>
<dbReference type="InterPro" id="IPR040226">
    <property type="entry name" value="THH1/TOM1/TOM3"/>
</dbReference>
<keyword evidence="10" id="KW-1185">Reference proteome</keyword>